<dbReference type="AlphaFoldDB" id="A0A2N3LFN0"/>
<dbReference type="InterPro" id="IPR036388">
    <property type="entry name" value="WH-like_DNA-bd_sf"/>
</dbReference>
<dbReference type="RefSeq" id="WP_101355885.1">
    <property type="nucleotide sequence ID" value="NZ_PIQO01000019.1"/>
</dbReference>
<feature type="domain" description="HTH gntR-type" evidence="4">
    <location>
        <begin position="11"/>
        <end position="79"/>
    </location>
</feature>
<dbReference type="GO" id="GO:0003677">
    <property type="term" value="F:DNA binding"/>
    <property type="evidence" value="ECO:0007669"/>
    <property type="project" value="UniProtKB-KW"/>
</dbReference>
<proteinExistence type="predicted"/>
<evidence type="ECO:0000313" key="5">
    <source>
        <dbReference type="EMBL" id="PKR83367.1"/>
    </source>
</evidence>
<dbReference type="SUPFAM" id="SSF46785">
    <property type="entry name" value="Winged helix' DNA-binding domain"/>
    <property type="match status" value="1"/>
</dbReference>
<dbReference type="GO" id="GO:0003700">
    <property type="term" value="F:DNA-binding transcription factor activity"/>
    <property type="evidence" value="ECO:0007669"/>
    <property type="project" value="InterPro"/>
</dbReference>
<evidence type="ECO:0000256" key="1">
    <source>
        <dbReference type="ARBA" id="ARBA00023015"/>
    </source>
</evidence>
<dbReference type="Pfam" id="PF00392">
    <property type="entry name" value="GntR"/>
    <property type="match status" value="1"/>
</dbReference>
<organism evidence="5 6">
    <name type="scientific">Heyndrickxia camelliae</name>
    <dbReference type="NCBI Taxonomy" id="1707093"/>
    <lineage>
        <taxon>Bacteria</taxon>
        <taxon>Bacillati</taxon>
        <taxon>Bacillota</taxon>
        <taxon>Bacilli</taxon>
        <taxon>Bacillales</taxon>
        <taxon>Bacillaceae</taxon>
        <taxon>Heyndrickxia</taxon>
    </lineage>
</organism>
<keyword evidence="1" id="KW-0805">Transcription regulation</keyword>
<comment type="caution">
    <text evidence="5">The sequence shown here is derived from an EMBL/GenBank/DDBJ whole genome shotgun (WGS) entry which is preliminary data.</text>
</comment>
<dbReference type="Gene3D" id="1.10.10.10">
    <property type="entry name" value="Winged helix-like DNA-binding domain superfamily/Winged helix DNA-binding domain"/>
    <property type="match status" value="1"/>
</dbReference>
<dbReference type="PANTHER" id="PTHR38445:SF12">
    <property type="entry name" value="GNTR-FAMILY TRANSCRIPTIONAL REGULATOR"/>
    <property type="match status" value="1"/>
</dbReference>
<dbReference type="OrthoDB" id="9801546at2"/>
<dbReference type="PROSITE" id="PS50949">
    <property type="entry name" value="HTH_GNTR"/>
    <property type="match status" value="1"/>
</dbReference>
<evidence type="ECO:0000259" key="4">
    <source>
        <dbReference type="PROSITE" id="PS50949"/>
    </source>
</evidence>
<sequence>MMIQIEPQSDIPIYTQLFNQIVEGIAKGDINPGDSLPSVRSLAADLGVNMHTVNKSYHELEKKGIIQIVPKSGAVIQSPKTIAVGEALYEQLTVQWRPKIAESLVLGLEQEQIHTLIESIVKDLKGSKNKGKKG</sequence>
<reference evidence="5 6" key="1">
    <citation type="submission" date="2017-11" db="EMBL/GenBank/DDBJ databases">
        <title>Bacillus camelliae sp. nov., isolated from pu'er tea.</title>
        <authorList>
            <person name="Niu L."/>
        </authorList>
    </citation>
    <scope>NUCLEOTIDE SEQUENCE [LARGE SCALE GENOMIC DNA]</scope>
    <source>
        <strain evidence="5 6">7578-1</strain>
    </source>
</reference>
<dbReference type="PANTHER" id="PTHR38445">
    <property type="entry name" value="HTH-TYPE TRANSCRIPTIONAL REPRESSOR YTRA"/>
    <property type="match status" value="1"/>
</dbReference>
<evidence type="ECO:0000313" key="6">
    <source>
        <dbReference type="Proteomes" id="UP000233440"/>
    </source>
</evidence>
<protein>
    <submittedName>
        <fullName evidence="5">GntR family transcriptional regulator</fullName>
    </submittedName>
</protein>
<dbReference type="SMART" id="SM00345">
    <property type="entry name" value="HTH_GNTR"/>
    <property type="match status" value="1"/>
</dbReference>
<dbReference type="Proteomes" id="UP000233440">
    <property type="component" value="Unassembled WGS sequence"/>
</dbReference>
<accession>A0A2N3LFN0</accession>
<keyword evidence="6" id="KW-1185">Reference proteome</keyword>
<keyword evidence="2" id="KW-0238">DNA-binding</keyword>
<dbReference type="EMBL" id="PIQO01000019">
    <property type="protein sequence ID" value="PKR83367.1"/>
    <property type="molecule type" value="Genomic_DNA"/>
</dbReference>
<gene>
    <name evidence="5" type="ORF">CWO92_19505</name>
</gene>
<dbReference type="InterPro" id="IPR000524">
    <property type="entry name" value="Tscrpt_reg_HTH_GntR"/>
</dbReference>
<evidence type="ECO:0000256" key="2">
    <source>
        <dbReference type="ARBA" id="ARBA00023125"/>
    </source>
</evidence>
<dbReference type="CDD" id="cd07377">
    <property type="entry name" value="WHTH_GntR"/>
    <property type="match status" value="1"/>
</dbReference>
<name>A0A2N3LFN0_9BACI</name>
<evidence type="ECO:0000256" key="3">
    <source>
        <dbReference type="ARBA" id="ARBA00023163"/>
    </source>
</evidence>
<keyword evidence="3" id="KW-0804">Transcription</keyword>
<dbReference type="InterPro" id="IPR036390">
    <property type="entry name" value="WH_DNA-bd_sf"/>
</dbReference>